<evidence type="ECO:0000313" key="3">
    <source>
        <dbReference type="Proteomes" id="UP001337305"/>
    </source>
</evidence>
<proteinExistence type="predicted"/>
<evidence type="ECO:0000313" key="2">
    <source>
        <dbReference type="EMBL" id="MEF3831943.1"/>
    </source>
</evidence>
<dbReference type="RefSeq" id="WP_303308939.1">
    <property type="nucleotide sequence ID" value="NZ_JAODOP010000001.1"/>
</dbReference>
<feature type="transmembrane region" description="Helical" evidence="1">
    <location>
        <begin position="42"/>
        <end position="62"/>
    </location>
</feature>
<gene>
    <name evidence="2" type="ORF">N1F79_02270</name>
</gene>
<keyword evidence="1" id="KW-1133">Transmembrane helix</keyword>
<keyword evidence="3" id="KW-1185">Reference proteome</keyword>
<accession>A0ABU7XN52</accession>
<reference evidence="2 3" key="1">
    <citation type="submission" date="2022-09" db="EMBL/GenBank/DDBJ databases">
        <title>Genome sequencing of Flavivirga sp. MEBiC05379.</title>
        <authorList>
            <person name="Oh H.-M."/>
            <person name="Kwon K.K."/>
            <person name="Park M.J."/>
            <person name="Yang S.-H."/>
        </authorList>
    </citation>
    <scope>NUCLEOTIDE SEQUENCE [LARGE SCALE GENOMIC DNA]</scope>
    <source>
        <strain evidence="2 3">MEBiC05379</strain>
    </source>
</reference>
<dbReference type="EMBL" id="JAODOP010000001">
    <property type="protein sequence ID" value="MEF3831943.1"/>
    <property type="molecule type" value="Genomic_DNA"/>
</dbReference>
<protein>
    <submittedName>
        <fullName evidence="2">Uncharacterized protein</fullName>
    </submittedName>
</protein>
<comment type="caution">
    <text evidence="2">The sequence shown here is derived from an EMBL/GenBank/DDBJ whole genome shotgun (WGS) entry which is preliminary data.</text>
</comment>
<feature type="transmembrane region" description="Helical" evidence="1">
    <location>
        <begin position="16"/>
        <end position="36"/>
    </location>
</feature>
<sequence>MAKYYESSGKFDYKSFLYFILISITVLPLLGLAYAYCIWYIPFIYINFIIAGILGLIISWFTKKFVIKLGKVRNSILAIIFGLLAGLVCMYFHWAVWVDLVINAGESYGNSRIGVTVSNIKILDVFALASQPEILFSLITEINEYGTWGLRSTTVSGIFLSIIWIIELLIIVGISTIIPISAAKEPFCELDNKWFKEKVLPIFSYIENRSDFLANLEQSNPETFSQIIRAENLEQNHSIFTLYKSEKGENYLSVQTRRAKKNKKDEIEFDDTDVAKYIYLNPELVRIVSEK</sequence>
<feature type="transmembrane region" description="Helical" evidence="1">
    <location>
        <begin position="74"/>
        <end position="94"/>
    </location>
</feature>
<dbReference type="Proteomes" id="UP001337305">
    <property type="component" value="Unassembled WGS sequence"/>
</dbReference>
<feature type="transmembrane region" description="Helical" evidence="1">
    <location>
        <begin position="158"/>
        <end position="180"/>
    </location>
</feature>
<name>A0ABU7XN52_9FLAO</name>
<keyword evidence="1" id="KW-0472">Membrane</keyword>
<evidence type="ECO:0000256" key="1">
    <source>
        <dbReference type="SAM" id="Phobius"/>
    </source>
</evidence>
<keyword evidence="1" id="KW-0812">Transmembrane</keyword>
<organism evidence="2 3">
    <name type="scientific">Flavivirga spongiicola</name>
    <dbReference type="NCBI Taxonomy" id="421621"/>
    <lineage>
        <taxon>Bacteria</taxon>
        <taxon>Pseudomonadati</taxon>
        <taxon>Bacteroidota</taxon>
        <taxon>Flavobacteriia</taxon>
        <taxon>Flavobacteriales</taxon>
        <taxon>Flavobacteriaceae</taxon>
        <taxon>Flavivirga</taxon>
    </lineage>
</organism>